<gene>
    <name evidence="2" type="ORF">SAMEA1410922_01614</name>
</gene>
<protein>
    <submittedName>
        <fullName evidence="2">CRISPR-associated protein, NE0113 family</fullName>
    </submittedName>
</protein>
<dbReference type="InterPro" id="IPR019092">
    <property type="entry name" value="SSO2081-like_dom"/>
</dbReference>
<feature type="domain" description="CRISPR system ring nuclease SSO2081-like" evidence="1">
    <location>
        <begin position="16"/>
        <end position="230"/>
    </location>
</feature>
<dbReference type="GeneID" id="86155992"/>
<dbReference type="RefSeq" id="WP_135710640.1">
    <property type="nucleotide sequence ID" value="NZ_CABFKI010000010.1"/>
</dbReference>
<dbReference type="EMBL" id="CABFKI010000010">
    <property type="protein sequence ID" value="VTU08775.1"/>
    <property type="molecule type" value="Genomic_DNA"/>
</dbReference>
<comment type="caution">
    <text evidence="2">The sequence shown here is derived from an EMBL/GenBank/DDBJ whole genome shotgun (WGS) entry which is preliminary data.</text>
</comment>
<dbReference type="NCBIfam" id="TIGR02584">
    <property type="entry name" value="cas_NE0113"/>
    <property type="match status" value="1"/>
</dbReference>
<evidence type="ECO:0000259" key="1">
    <source>
        <dbReference type="Pfam" id="PF09623"/>
    </source>
</evidence>
<keyword evidence="3" id="KW-1185">Reference proteome</keyword>
<name>A0ABY6TMA5_9PAST</name>
<dbReference type="Pfam" id="PF09623">
    <property type="entry name" value="Cas_NE0113"/>
    <property type="match status" value="1"/>
</dbReference>
<proteinExistence type="predicted"/>
<evidence type="ECO:0000313" key="2">
    <source>
        <dbReference type="EMBL" id="VTU08775.1"/>
    </source>
</evidence>
<organism evidence="2 3">
    <name type="scientific">Actinobacillus porcinus</name>
    <dbReference type="NCBI Taxonomy" id="51048"/>
    <lineage>
        <taxon>Bacteria</taxon>
        <taxon>Pseudomonadati</taxon>
        <taxon>Pseudomonadota</taxon>
        <taxon>Gammaproteobacteria</taxon>
        <taxon>Pasteurellales</taxon>
        <taxon>Pasteurellaceae</taxon>
        <taxon>Actinobacillus</taxon>
    </lineage>
</organism>
<dbReference type="Proteomes" id="UP000308167">
    <property type="component" value="Unassembled WGS sequence"/>
</dbReference>
<dbReference type="CDD" id="cd09741">
    <property type="entry name" value="Csx1_III-U"/>
    <property type="match status" value="1"/>
</dbReference>
<dbReference type="InterPro" id="IPR013413">
    <property type="entry name" value="CRISPR-assoc_prot_NE0113"/>
</dbReference>
<evidence type="ECO:0000313" key="3">
    <source>
        <dbReference type="Proteomes" id="UP000308167"/>
    </source>
</evidence>
<sequence length="377" mass="42476">MNTYNKRILLSVTGMSPAVVTETLYALVTEKGFIPTEIRVITTLQGKNKLLDVLLRRGALAEFIADYGEKYGFSHIHFDESCIEVINDTSGEKLSDIRTPEENDLAANQIVKLVGQLCQDEHSAIHVSIAGGRKTMGFFLGYALSLYGRKQDSLSHVLVSAEFENVRDFYYPKPYPCEIFNDKGVALDASQGKVMLAEIPWVRLGLGIPADLLNNQISYSQSVNNAQQILESPNISFIGRIVDRKVKLGEHMVKFAPRGYTFLLALVISKEQQWKFDYNKQEAKIIELYLQIYELVKGNDLSMQDRLTGKYYELDILKKVLSESAHDINEKVRKAFSLGKSVKVPYIPSAKNGCYELMIESADIDFSAIQSEIQHLL</sequence>
<reference evidence="2 3" key="1">
    <citation type="submission" date="2019-05" db="EMBL/GenBank/DDBJ databases">
        <authorList>
            <consortium name="Pathogen Informatics"/>
        </authorList>
    </citation>
    <scope>NUCLEOTIDE SEQUENCE [LARGE SCALE GENOMIC DNA]</scope>
    <source>
        <strain evidence="2 3">NM319</strain>
    </source>
</reference>
<accession>A0ABY6TMA5</accession>